<protein>
    <submittedName>
        <fullName evidence="1">Uncharacterized protein</fullName>
    </submittedName>
</protein>
<dbReference type="EMBL" id="QZWG01000007">
    <property type="protein sequence ID" value="RZC02935.1"/>
    <property type="molecule type" value="Genomic_DNA"/>
</dbReference>
<evidence type="ECO:0000313" key="2">
    <source>
        <dbReference type="Proteomes" id="UP000289340"/>
    </source>
</evidence>
<organism evidence="1 2">
    <name type="scientific">Glycine soja</name>
    <name type="common">Wild soybean</name>
    <dbReference type="NCBI Taxonomy" id="3848"/>
    <lineage>
        <taxon>Eukaryota</taxon>
        <taxon>Viridiplantae</taxon>
        <taxon>Streptophyta</taxon>
        <taxon>Embryophyta</taxon>
        <taxon>Tracheophyta</taxon>
        <taxon>Spermatophyta</taxon>
        <taxon>Magnoliopsida</taxon>
        <taxon>eudicotyledons</taxon>
        <taxon>Gunneridae</taxon>
        <taxon>Pentapetalae</taxon>
        <taxon>rosids</taxon>
        <taxon>fabids</taxon>
        <taxon>Fabales</taxon>
        <taxon>Fabaceae</taxon>
        <taxon>Papilionoideae</taxon>
        <taxon>50 kb inversion clade</taxon>
        <taxon>NPAAA clade</taxon>
        <taxon>indigoferoid/millettioid clade</taxon>
        <taxon>Phaseoleae</taxon>
        <taxon>Glycine</taxon>
        <taxon>Glycine subgen. Soja</taxon>
    </lineage>
</organism>
<accession>A0A445JWQ9</accession>
<name>A0A445JWQ9_GLYSO</name>
<comment type="caution">
    <text evidence="1">The sequence shown here is derived from an EMBL/GenBank/DDBJ whole genome shotgun (WGS) entry which is preliminary data.</text>
</comment>
<reference evidence="1 2" key="1">
    <citation type="submission" date="2018-09" db="EMBL/GenBank/DDBJ databases">
        <title>A high-quality reference genome of wild soybean provides a powerful tool to mine soybean genomes.</title>
        <authorList>
            <person name="Xie M."/>
            <person name="Chung C.Y.L."/>
            <person name="Li M.-W."/>
            <person name="Wong F.-L."/>
            <person name="Chan T.-F."/>
            <person name="Lam H.-M."/>
        </authorList>
    </citation>
    <scope>NUCLEOTIDE SEQUENCE [LARGE SCALE GENOMIC DNA]</scope>
    <source>
        <strain evidence="2">cv. W05</strain>
        <tissue evidence="1">Hypocotyl of etiolated seedlings</tissue>
    </source>
</reference>
<proteinExistence type="predicted"/>
<evidence type="ECO:0000313" key="1">
    <source>
        <dbReference type="EMBL" id="RZC02935.1"/>
    </source>
</evidence>
<keyword evidence="2" id="KW-1185">Reference proteome</keyword>
<dbReference type="Proteomes" id="UP000289340">
    <property type="component" value="Chromosome 7"/>
</dbReference>
<gene>
    <name evidence="1" type="ORF">D0Y65_017857</name>
</gene>
<dbReference type="AlphaFoldDB" id="A0A445JWQ9"/>
<sequence length="147" mass="16058">MPNGLLKDCGLIVLFLDLEDQMTTLRVEGNFGTIYVLLDLILLAHGYLWEIAQLVCGLTPGFDHHEGLVAVVDDGLRVIDEPNHLVEDTLGGDFGEGLLAVLDKGFEEDKGEVLNPRALEDDPLLDSADEFDATELVGIDEIAEIEI</sequence>